<feature type="transmembrane region" description="Helical" evidence="1">
    <location>
        <begin position="33"/>
        <end position="52"/>
    </location>
</feature>
<protein>
    <submittedName>
        <fullName evidence="2">Uncharacterized protein</fullName>
    </submittedName>
</protein>
<keyword evidence="1" id="KW-0472">Membrane</keyword>
<gene>
    <name evidence="2" type="ORF">K435DRAFT_701436</name>
</gene>
<evidence type="ECO:0000313" key="2">
    <source>
        <dbReference type="EMBL" id="THU77864.1"/>
    </source>
</evidence>
<feature type="transmembrane region" description="Helical" evidence="1">
    <location>
        <begin position="6"/>
        <end position="21"/>
    </location>
</feature>
<keyword evidence="1" id="KW-0812">Transmembrane</keyword>
<accession>A0A4S8KQ61</accession>
<evidence type="ECO:0000313" key="3">
    <source>
        <dbReference type="Proteomes" id="UP000297245"/>
    </source>
</evidence>
<organism evidence="2 3">
    <name type="scientific">Dendrothele bispora (strain CBS 962.96)</name>
    <dbReference type="NCBI Taxonomy" id="1314807"/>
    <lineage>
        <taxon>Eukaryota</taxon>
        <taxon>Fungi</taxon>
        <taxon>Dikarya</taxon>
        <taxon>Basidiomycota</taxon>
        <taxon>Agaricomycotina</taxon>
        <taxon>Agaricomycetes</taxon>
        <taxon>Agaricomycetidae</taxon>
        <taxon>Agaricales</taxon>
        <taxon>Agaricales incertae sedis</taxon>
        <taxon>Dendrothele</taxon>
    </lineage>
</organism>
<evidence type="ECO:0000256" key="1">
    <source>
        <dbReference type="SAM" id="Phobius"/>
    </source>
</evidence>
<sequence>MCINIIGFYTFLFGLSTYFLLKHQFVSRRQLHLVWTTLSFVISTLGALLNVSSSVMDAVVFYNTLRTHNLNQFNIYITQDKTQTIITWVILES</sequence>
<dbReference type="EMBL" id="ML180320">
    <property type="protein sequence ID" value="THU77864.1"/>
    <property type="molecule type" value="Genomic_DNA"/>
</dbReference>
<dbReference type="AlphaFoldDB" id="A0A4S8KQ61"/>
<dbReference type="OrthoDB" id="3099935at2759"/>
<reference evidence="2 3" key="1">
    <citation type="journal article" date="2019" name="Nat. Ecol. Evol.">
        <title>Megaphylogeny resolves global patterns of mushroom evolution.</title>
        <authorList>
            <person name="Varga T."/>
            <person name="Krizsan K."/>
            <person name="Foldi C."/>
            <person name="Dima B."/>
            <person name="Sanchez-Garcia M."/>
            <person name="Sanchez-Ramirez S."/>
            <person name="Szollosi G.J."/>
            <person name="Szarkandi J.G."/>
            <person name="Papp V."/>
            <person name="Albert L."/>
            <person name="Andreopoulos W."/>
            <person name="Angelini C."/>
            <person name="Antonin V."/>
            <person name="Barry K.W."/>
            <person name="Bougher N.L."/>
            <person name="Buchanan P."/>
            <person name="Buyck B."/>
            <person name="Bense V."/>
            <person name="Catcheside P."/>
            <person name="Chovatia M."/>
            <person name="Cooper J."/>
            <person name="Damon W."/>
            <person name="Desjardin D."/>
            <person name="Finy P."/>
            <person name="Geml J."/>
            <person name="Haridas S."/>
            <person name="Hughes K."/>
            <person name="Justo A."/>
            <person name="Karasinski D."/>
            <person name="Kautmanova I."/>
            <person name="Kiss B."/>
            <person name="Kocsube S."/>
            <person name="Kotiranta H."/>
            <person name="LaButti K.M."/>
            <person name="Lechner B.E."/>
            <person name="Liimatainen K."/>
            <person name="Lipzen A."/>
            <person name="Lukacs Z."/>
            <person name="Mihaltcheva S."/>
            <person name="Morgado L.N."/>
            <person name="Niskanen T."/>
            <person name="Noordeloos M.E."/>
            <person name="Ohm R.A."/>
            <person name="Ortiz-Santana B."/>
            <person name="Ovrebo C."/>
            <person name="Racz N."/>
            <person name="Riley R."/>
            <person name="Savchenko A."/>
            <person name="Shiryaev A."/>
            <person name="Soop K."/>
            <person name="Spirin V."/>
            <person name="Szebenyi C."/>
            <person name="Tomsovsky M."/>
            <person name="Tulloss R.E."/>
            <person name="Uehling J."/>
            <person name="Grigoriev I.V."/>
            <person name="Vagvolgyi C."/>
            <person name="Papp T."/>
            <person name="Martin F.M."/>
            <person name="Miettinen O."/>
            <person name="Hibbett D.S."/>
            <person name="Nagy L.G."/>
        </authorList>
    </citation>
    <scope>NUCLEOTIDE SEQUENCE [LARGE SCALE GENOMIC DNA]</scope>
    <source>
        <strain evidence="2 3">CBS 962.96</strain>
    </source>
</reference>
<name>A0A4S8KQ61_DENBC</name>
<proteinExistence type="predicted"/>
<dbReference type="Proteomes" id="UP000297245">
    <property type="component" value="Unassembled WGS sequence"/>
</dbReference>
<keyword evidence="1" id="KW-1133">Transmembrane helix</keyword>
<keyword evidence="3" id="KW-1185">Reference proteome</keyword>